<gene>
    <name evidence="3" type="primary">g12022</name>
    <name evidence="3" type="ORF">VP750_LOCUS10727</name>
</gene>
<keyword evidence="1" id="KW-0472">Membrane</keyword>
<dbReference type="Pfam" id="PF01569">
    <property type="entry name" value="PAP2"/>
    <property type="match status" value="1"/>
</dbReference>
<keyword evidence="4" id="KW-1185">Reference proteome</keyword>
<name>A0ABP1GDG7_9CHLO</name>
<evidence type="ECO:0000259" key="2">
    <source>
        <dbReference type="SMART" id="SM00014"/>
    </source>
</evidence>
<dbReference type="PANTHER" id="PTHR14969:SF13">
    <property type="entry name" value="AT30094P"/>
    <property type="match status" value="1"/>
</dbReference>
<proteinExistence type="predicted"/>
<dbReference type="InterPro" id="IPR036938">
    <property type="entry name" value="PAP2/HPO_sf"/>
</dbReference>
<sequence>MHTLAANLLLGLLIDLAYVGLLKGAIRRPRPVYNNASDFLLVVKVDQYSFPSGHAARVMFLAIFAFMWLHERHAGLAVGICIWAGVTALSRCLMGRHYLGDVLAGALTGVATAATLSKGTFVAGQSWISGEQAQLWHHAALRQWQDLRG</sequence>
<keyword evidence="1" id="KW-1133">Transmembrane helix</keyword>
<feature type="transmembrane region" description="Helical" evidence="1">
    <location>
        <begin position="48"/>
        <end position="69"/>
    </location>
</feature>
<evidence type="ECO:0000313" key="4">
    <source>
        <dbReference type="Proteomes" id="UP001497392"/>
    </source>
</evidence>
<feature type="domain" description="Phosphatidic acid phosphatase type 2/haloperoxidase" evidence="2">
    <location>
        <begin position="3"/>
        <end position="117"/>
    </location>
</feature>
<keyword evidence="1" id="KW-0812">Transmembrane</keyword>
<evidence type="ECO:0000313" key="3">
    <source>
        <dbReference type="EMBL" id="CAL5228821.1"/>
    </source>
</evidence>
<dbReference type="SUPFAM" id="SSF48317">
    <property type="entry name" value="Acid phosphatase/Vanadium-dependent haloperoxidase"/>
    <property type="match status" value="1"/>
</dbReference>
<dbReference type="InterPro" id="IPR000326">
    <property type="entry name" value="PAP2/HPO"/>
</dbReference>
<protein>
    <submittedName>
        <fullName evidence="3">G12022 protein</fullName>
    </submittedName>
</protein>
<dbReference type="EMBL" id="CAXHTA020000019">
    <property type="protein sequence ID" value="CAL5228821.1"/>
    <property type="molecule type" value="Genomic_DNA"/>
</dbReference>
<reference evidence="3 4" key="1">
    <citation type="submission" date="2024-06" db="EMBL/GenBank/DDBJ databases">
        <authorList>
            <person name="Kraege A."/>
            <person name="Thomma B."/>
        </authorList>
    </citation>
    <scope>NUCLEOTIDE SEQUENCE [LARGE SCALE GENOMIC DNA]</scope>
</reference>
<feature type="transmembrane region" description="Helical" evidence="1">
    <location>
        <begin position="76"/>
        <end position="99"/>
    </location>
</feature>
<dbReference type="Proteomes" id="UP001497392">
    <property type="component" value="Unassembled WGS sequence"/>
</dbReference>
<dbReference type="PANTHER" id="PTHR14969">
    <property type="entry name" value="SPHINGOSINE-1-PHOSPHATE PHOSPHOHYDROLASE"/>
    <property type="match status" value="1"/>
</dbReference>
<dbReference type="SMART" id="SM00014">
    <property type="entry name" value="acidPPc"/>
    <property type="match status" value="1"/>
</dbReference>
<accession>A0ABP1GDG7</accession>
<comment type="caution">
    <text evidence="3">The sequence shown here is derived from an EMBL/GenBank/DDBJ whole genome shotgun (WGS) entry which is preliminary data.</text>
</comment>
<dbReference type="Gene3D" id="1.20.144.10">
    <property type="entry name" value="Phosphatidic acid phosphatase type 2/haloperoxidase"/>
    <property type="match status" value="1"/>
</dbReference>
<organism evidence="3 4">
    <name type="scientific">Coccomyxa viridis</name>
    <dbReference type="NCBI Taxonomy" id="1274662"/>
    <lineage>
        <taxon>Eukaryota</taxon>
        <taxon>Viridiplantae</taxon>
        <taxon>Chlorophyta</taxon>
        <taxon>core chlorophytes</taxon>
        <taxon>Trebouxiophyceae</taxon>
        <taxon>Trebouxiophyceae incertae sedis</taxon>
        <taxon>Coccomyxaceae</taxon>
        <taxon>Coccomyxa</taxon>
    </lineage>
</organism>
<evidence type="ECO:0000256" key="1">
    <source>
        <dbReference type="SAM" id="Phobius"/>
    </source>
</evidence>